<name>A0A7W8L6X6_9BURK</name>
<sequence>MNLDGETYDSLTANFTWRIPPRYNIGVDACDKWADGSGRLALIYEDADGRATRYTFDELKALSDRFANALLAAGARRGERVGIFLSQSIETAIAHLAAYKAGMVAVPLFALFGVDAIEHRLGDSGAVALITDHAGVQKIDEIRGALPELRHVFSVDIEQDDEASDAPVRSFWQALHSAPPEFAPADTAADDPAIIIYTSGTTGKPKGALHGHRVLLGHLPGVEMSQQGFPAHATLMWTPADWAWIGGLFDVLLPSWHHGVAVLARRFAKFDGHAAFDLLARHAVSHAFLPPTALKMMRGVERPAHLRLALRSVASGGESLGEELIGWGRDALGVTINEFYGQTECNVVVSSCAALFEPRFGAIGRAVPGHHVAIVDAAGNALPPGAIGDIAVAAPDPVMFVGYWRNEAATREKFRGKFLLTGDLGTRDADGFIRFVGRGDDVITSAGYRIGPASIEDSLLRHPAVAMAAVVGAPDRDRTEIVMAFVVLKAGFVGDDALVREIQQHVKTRLAAHEYPREIRFVESLPMTATGKVIRKALREALGQTGAHEPDAIPPAKN</sequence>
<reference evidence="7 8" key="1">
    <citation type="submission" date="2020-08" db="EMBL/GenBank/DDBJ databases">
        <title>Genomic Encyclopedia of Type Strains, Phase IV (KMG-V): Genome sequencing to study the core and pangenomes of soil and plant-associated prokaryotes.</title>
        <authorList>
            <person name="Whitman W."/>
        </authorList>
    </citation>
    <scope>NUCLEOTIDE SEQUENCE [LARGE SCALE GENOMIC DNA]</scope>
    <source>
        <strain evidence="7 8">JPY162</strain>
    </source>
</reference>
<dbReference type="GO" id="GO:0003987">
    <property type="term" value="F:acetate-CoA ligase activity"/>
    <property type="evidence" value="ECO:0007669"/>
    <property type="project" value="UniProtKB-EC"/>
</dbReference>
<evidence type="ECO:0000256" key="2">
    <source>
        <dbReference type="ARBA" id="ARBA00022598"/>
    </source>
</evidence>
<dbReference type="AlphaFoldDB" id="A0A7W8L6X6"/>
<feature type="domain" description="AMP-dependent synthetase/ligase" evidence="5">
    <location>
        <begin position="37"/>
        <end position="404"/>
    </location>
</feature>
<dbReference type="InterPro" id="IPR049515">
    <property type="entry name" value="MACS_put"/>
</dbReference>
<dbReference type="CDD" id="cd05971">
    <property type="entry name" value="MACS_like_3"/>
    <property type="match status" value="1"/>
</dbReference>
<keyword evidence="4" id="KW-0067">ATP-binding</keyword>
<dbReference type="Gene3D" id="3.30.300.30">
    <property type="match status" value="1"/>
</dbReference>
<proteinExistence type="inferred from homology"/>
<dbReference type="RefSeq" id="WP_184226609.1">
    <property type="nucleotide sequence ID" value="NZ_JACHDE010000005.1"/>
</dbReference>
<dbReference type="FunFam" id="3.30.300.30:FF:000005">
    <property type="entry name" value="Acyl-coenzyme A synthetase ACSM5, mitochondrial"/>
    <property type="match status" value="1"/>
</dbReference>
<dbReference type="EC" id="6.2.1.1" evidence="7"/>
<gene>
    <name evidence="7" type="ORF">HDG41_003499</name>
</gene>
<dbReference type="Pfam" id="PF13193">
    <property type="entry name" value="AMP-binding_C"/>
    <property type="match status" value="1"/>
</dbReference>
<dbReference type="PANTHER" id="PTHR43605:SF10">
    <property type="entry name" value="ACYL-COA SYNTHETASE MEDIUM CHAIN FAMILY MEMBER 3"/>
    <property type="match status" value="1"/>
</dbReference>
<dbReference type="Proteomes" id="UP000592820">
    <property type="component" value="Unassembled WGS sequence"/>
</dbReference>
<feature type="domain" description="AMP-binding enzyme C-terminal" evidence="6">
    <location>
        <begin position="455"/>
        <end position="532"/>
    </location>
</feature>
<evidence type="ECO:0000313" key="8">
    <source>
        <dbReference type="Proteomes" id="UP000592820"/>
    </source>
</evidence>
<dbReference type="InterPro" id="IPR000873">
    <property type="entry name" value="AMP-dep_synth/lig_dom"/>
</dbReference>
<evidence type="ECO:0000256" key="1">
    <source>
        <dbReference type="ARBA" id="ARBA00006432"/>
    </source>
</evidence>
<dbReference type="PROSITE" id="PS00455">
    <property type="entry name" value="AMP_BINDING"/>
    <property type="match status" value="1"/>
</dbReference>
<dbReference type="GO" id="GO:0015645">
    <property type="term" value="F:fatty acid ligase activity"/>
    <property type="evidence" value="ECO:0007669"/>
    <property type="project" value="TreeGrafter"/>
</dbReference>
<dbReference type="GO" id="GO:0006637">
    <property type="term" value="P:acyl-CoA metabolic process"/>
    <property type="evidence" value="ECO:0007669"/>
    <property type="project" value="TreeGrafter"/>
</dbReference>
<dbReference type="Gene3D" id="3.40.50.12780">
    <property type="entry name" value="N-terminal domain of ligase-like"/>
    <property type="match status" value="1"/>
</dbReference>
<dbReference type="GO" id="GO:0005524">
    <property type="term" value="F:ATP binding"/>
    <property type="evidence" value="ECO:0007669"/>
    <property type="project" value="UniProtKB-KW"/>
</dbReference>
<keyword evidence="2 7" id="KW-0436">Ligase</keyword>
<evidence type="ECO:0000259" key="6">
    <source>
        <dbReference type="Pfam" id="PF13193"/>
    </source>
</evidence>
<evidence type="ECO:0000256" key="3">
    <source>
        <dbReference type="ARBA" id="ARBA00022741"/>
    </source>
</evidence>
<comment type="similarity">
    <text evidence="1">Belongs to the ATP-dependent AMP-binding enzyme family.</text>
</comment>
<accession>A0A7W8L6X6</accession>
<dbReference type="InterPro" id="IPR042099">
    <property type="entry name" value="ANL_N_sf"/>
</dbReference>
<protein>
    <submittedName>
        <fullName evidence="7">Acetyl-CoA synthetase</fullName>
        <ecNumber evidence="7">6.2.1.1</ecNumber>
    </submittedName>
</protein>
<organism evidence="7 8">
    <name type="scientific">Paraburkholderia youngii</name>
    <dbReference type="NCBI Taxonomy" id="2782701"/>
    <lineage>
        <taxon>Bacteria</taxon>
        <taxon>Pseudomonadati</taxon>
        <taxon>Pseudomonadota</taxon>
        <taxon>Betaproteobacteria</taxon>
        <taxon>Burkholderiales</taxon>
        <taxon>Burkholderiaceae</taxon>
        <taxon>Paraburkholderia</taxon>
    </lineage>
</organism>
<dbReference type="FunFam" id="3.40.50.12780:FF:000063">
    <property type="entry name" value="Acetyl-coenzyme A synthetase"/>
    <property type="match status" value="1"/>
</dbReference>
<evidence type="ECO:0000256" key="4">
    <source>
        <dbReference type="ARBA" id="ARBA00022840"/>
    </source>
</evidence>
<dbReference type="InterPro" id="IPR051087">
    <property type="entry name" value="Mitochondrial_ACSM"/>
</dbReference>
<evidence type="ECO:0000259" key="5">
    <source>
        <dbReference type="Pfam" id="PF00501"/>
    </source>
</evidence>
<evidence type="ECO:0000313" key="7">
    <source>
        <dbReference type="EMBL" id="MBB5401434.1"/>
    </source>
</evidence>
<dbReference type="InterPro" id="IPR025110">
    <property type="entry name" value="AMP-bd_C"/>
</dbReference>
<dbReference type="SUPFAM" id="SSF56801">
    <property type="entry name" value="Acetyl-CoA synthetase-like"/>
    <property type="match status" value="1"/>
</dbReference>
<comment type="caution">
    <text evidence="7">The sequence shown here is derived from an EMBL/GenBank/DDBJ whole genome shotgun (WGS) entry which is preliminary data.</text>
</comment>
<dbReference type="GO" id="GO:0004321">
    <property type="term" value="F:fatty-acyl-CoA synthase activity"/>
    <property type="evidence" value="ECO:0007669"/>
    <property type="project" value="TreeGrafter"/>
</dbReference>
<dbReference type="EMBL" id="JACHDE010000005">
    <property type="protein sequence ID" value="MBB5401434.1"/>
    <property type="molecule type" value="Genomic_DNA"/>
</dbReference>
<dbReference type="PANTHER" id="PTHR43605">
    <property type="entry name" value="ACYL-COENZYME A SYNTHETASE"/>
    <property type="match status" value="1"/>
</dbReference>
<dbReference type="Pfam" id="PF00501">
    <property type="entry name" value="AMP-binding"/>
    <property type="match status" value="1"/>
</dbReference>
<dbReference type="InterPro" id="IPR020845">
    <property type="entry name" value="AMP-binding_CS"/>
</dbReference>
<keyword evidence="3" id="KW-0547">Nucleotide-binding</keyword>
<dbReference type="GO" id="GO:0006633">
    <property type="term" value="P:fatty acid biosynthetic process"/>
    <property type="evidence" value="ECO:0007669"/>
    <property type="project" value="TreeGrafter"/>
</dbReference>
<dbReference type="InterPro" id="IPR045851">
    <property type="entry name" value="AMP-bd_C_sf"/>
</dbReference>